<accession>A0A1V2GVQ5</accession>
<proteinExistence type="predicted"/>
<evidence type="ECO:0000256" key="4">
    <source>
        <dbReference type="ARBA" id="ARBA00023015"/>
    </source>
</evidence>
<feature type="domain" description="Response regulatory" evidence="9">
    <location>
        <begin position="7"/>
        <end position="121"/>
    </location>
</feature>
<dbReference type="GO" id="GO:0005524">
    <property type="term" value="F:ATP binding"/>
    <property type="evidence" value="ECO:0007669"/>
    <property type="project" value="UniProtKB-KW"/>
</dbReference>
<reference evidence="10 11" key="1">
    <citation type="submission" date="2016-10" db="EMBL/GenBank/DDBJ databases">
        <title>Draft Genome sequence of Roseomonas sp. strain M3.</title>
        <authorList>
            <person name="Subhash Y."/>
            <person name="Lee S."/>
        </authorList>
    </citation>
    <scope>NUCLEOTIDE SEQUENCE [LARGE SCALE GENOMIC DNA]</scope>
    <source>
        <strain evidence="10 11">M3</strain>
    </source>
</reference>
<dbReference type="Proteomes" id="UP000188879">
    <property type="component" value="Unassembled WGS sequence"/>
</dbReference>
<dbReference type="Pfam" id="PF00072">
    <property type="entry name" value="Response_reg"/>
    <property type="match status" value="1"/>
</dbReference>
<evidence type="ECO:0000256" key="6">
    <source>
        <dbReference type="ARBA" id="ARBA00023163"/>
    </source>
</evidence>
<dbReference type="CDD" id="cd00156">
    <property type="entry name" value="REC"/>
    <property type="match status" value="1"/>
</dbReference>
<dbReference type="SUPFAM" id="SSF46689">
    <property type="entry name" value="Homeodomain-like"/>
    <property type="match status" value="1"/>
</dbReference>
<dbReference type="PANTHER" id="PTHR32071">
    <property type="entry name" value="TRANSCRIPTIONAL REGULATORY PROTEIN"/>
    <property type="match status" value="1"/>
</dbReference>
<dbReference type="Pfam" id="PF02954">
    <property type="entry name" value="HTH_8"/>
    <property type="match status" value="1"/>
</dbReference>
<keyword evidence="11" id="KW-1185">Reference proteome</keyword>
<dbReference type="InterPro" id="IPR027417">
    <property type="entry name" value="P-loop_NTPase"/>
</dbReference>
<protein>
    <submittedName>
        <fullName evidence="10">Sigma-54-dependent Fis family transcriptional regulator</fullName>
    </submittedName>
</protein>
<keyword evidence="3" id="KW-0902">Two-component regulatory system</keyword>
<keyword evidence="1" id="KW-0547">Nucleotide-binding</keyword>
<dbReference type="InterPro" id="IPR009057">
    <property type="entry name" value="Homeodomain-like_sf"/>
</dbReference>
<evidence type="ECO:0000256" key="7">
    <source>
        <dbReference type="PROSITE-ProRule" id="PRU00169"/>
    </source>
</evidence>
<dbReference type="InterPro" id="IPR001789">
    <property type="entry name" value="Sig_transdc_resp-reg_receiver"/>
</dbReference>
<dbReference type="InterPro" id="IPR025944">
    <property type="entry name" value="Sigma_54_int_dom_CS"/>
</dbReference>
<dbReference type="InterPro" id="IPR058031">
    <property type="entry name" value="AAA_lid_NorR"/>
</dbReference>
<evidence type="ECO:0000313" key="11">
    <source>
        <dbReference type="Proteomes" id="UP000188879"/>
    </source>
</evidence>
<keyword evidence="6" id="KW-0804">Transcription</keyword>
<evidence type="ECO:0000259" key="8">
    <source>
        <dbReference type="PROSITE" id="PS50045"/>
    </source>
</evidence>
<evidence type="ECO:0000313" key="10">
    <source>
        <dbReference type="EMBL" id="ONG47263.1"/>
    </source>
</evidence>
<dbReference type="Pfam" id="PF00158">
    <property type="entry name" value="Sigma54_activat"/>
    <property type="match status" value="1"/>
</dbReference>
<evidence type="ECO:0000256" key="1">
    <source>
        <dbReference type="ARBA" id="ARBA00022741"/>
    </source>
</evidence>
<dbReference type="SMART" id="SM00448">
    <property type="entry name" value="REC"/>
    <property type="match status" value="1"/>
</dbReference>
<dbReference type="AlphaFoldDB" id="A0A1V2GVQ5"/>
<dbReference type="CDD" id="cd00009">
    <property type="entry name" value="AAA"/>
    <property type="match status" value="1"/>
</dbReference>
<sequence length="451" mass="48348">MTDQPGRLLLVDDEPAFCRLAAAWLERAGHRVVVAHDPEQAAARFAETAPEVVLLDLVMPPRLVPEAGLDLIPGFASVPVIVMTAHAEHDLALRAVERGAWDFLGKPVEPELLSFAVARALRVARLRREVAELRAGGGAEDLGLVGRSPVMARLRERIRRLGATSLPLIVLGPTGTGKELVARALHQVSDRRAGPFIAVHCGALPGELLESELFGHIKGAFTGAHRDRPGLVEAAHRGTLFLDEVGEMPPPMQVKLLRFLADGSFLPVGGREMRRAEVRIVAATHRDLEAMVAAGTFREDLFFRLKGFVMRTPALAERADDISLLAAVFLQRVAPGARLTPDALSWLAARDWPGNVRELRAVVETAGALATEGEGVDAALLRFAAGEAEEEQEAPPAGAGPGQLDAAIAALESRMLRQALAETGGNQSEAARRLGISRPGLIKKMARLGLR</sequence>
<dbReference type="PROSITE" id="PS50045">
    <property type="entry name" value="SIGMA54_INTERACT_4"/>
    <property type="match status" value="1"/>
</dbReference>
<dbReference type="Gene3D" id="3.40.50.2300">
    <property type="match status" value="1"/>
</dbReference>
<keyword evidence="4" id="KW-0805">Transcription regulation</keyword>
<dbReference type="Gene3D" id="3.40.50.300">
    <property type="entry name" value="P-loop containing nucleotide triphosphate hydrolases"/>
    <property type="match status" value="1"/>
</dbReference>
<gene>
    <name evidence="10" type="ORF">BKE38_24205</name>
</gene>
<feature type="domain" description="Sigma-54 factor interaction" evidence="8">
    <location>
        <begin position="144"/>
        <end position="368"/>
    </location>
</feature>
<dbReference type="PROSITE" id="PS50110">
    <property type="entry name" value="RESPONSE_REGULATORY"/>
    <property type="match status" value="1"/>
</dbReference>
<dbReference type="Gene3D" id="1.10.8.60">
    <property type="match status" value="1"/>
</dbReference>
<dbReference type="SUPFAM" id="SSF52172">
    <property type="entry name" value="CheY-like"/>
    <property type="match status" value="1"/>
</dbReference>
<keyword evidence="5" id="KW-0010">Activator</keyword>
<dbReference type="FunFam" id="3.40.50.300:FF:000006">
    <property type="entry name" value="DNA-binding transcriptional regulator NtrC"/>
    <property type="match status" value="1"/>
</dbReference>
<evidence type="ECO:0000256" key="5">
    <source>
        <dbReference type="ARBA" id="ARBA00023159"/>
    </source>
</evidence>
<evidence type="ECO:0000256" key="3">
    <source>
        <dbReference type="ARBA" id="ARBA00023012"/>
    </source>
</evidence>
<dbReference type="GO" id="GO:0000160">
    <property type="term" value="P:phosphorelay signal transduction system"/>
    <property type="evidence" value="ECO:0007669"/>
    <property type="project" value="UniProtKB-KW"/>
</dbReference>
<dbReference type="InterPro" id="IPR002197">
    <property type="entry name" value="HTH_Fis"/>
</dbReference>
<organism evidence="10 11">
    <name type="scientific">Teichococcus deserti</name>
    <dbReference type="NCBI Taxonomy" id="1817963"/>
    <lineage>
        <taxon>Bacteria</taxon>
        <taxon>Pseudomonadati</taxon>
        <taxon>Pseudomonadota</taxon>
        <taxon>Alphaproteobacteria</taxon>
        <taxon>Acetobacterales</taxon>
        <taxon>Roseomonadaceae</taxon>
        <taxon>Roseomonas</taxon>
    </lineage>
</organism>
<dbReference type="RefSeq" id="WP_076959853.1">
    <property type="nucleotide sequence ID" value="NZ_MLCO01000291.1"/>
</dbReference>
<name>A0A1V2GVQ5_9PROT</name>
<dbReference type="PRINTS" id="PR01590">
    <property type="entry name" value="HTHFIS"/>
</dbReference>
<dbReference type="PROSITE" id="PS00688">
    <property type="entry name" value="SIGMA54_INTERACT_3"/>
    <property type="match status" value="1"/>
</dbReference>
<keyword evidence="2" id="KW-0067">ATP-binding</keyword>
<feature type="modified residue" description="4-aspartylphosphate" evidence="7">
    <location>
        <position position="56"/>
    </location>
</feature>
<dbReference type="EMBL" id="MLCO01000291">
    <property type="protein sequence ID" value="ONG47263.1"/>
    <property type="molecule type" value="Genomic_DNA"/>
</dbReference>
<evidence type="ECO:0000256" key="2">
    <source>
        <dbReference type="ARBA" id="ARBA00022840"/>
    </source>
</evidence>
<dbReference type="InterPro" id="IPR011006">
    <property type="entry name" value="CheY-like_superfamily"/>
</dbReference>
<comment type="caution">
    <text evidence="10">The sequence shown here is derived from an EMBL/GenBank/DDBJ whole genome shotgun (WGS) entry which is preliminary data.</text>
</comment>
<dbReference type="InterPro" id="IPR002078">
    <property type="entry name" value="Sigma_54_int"/>
</dbReference>
<dbReference type="OrthoDB" id="9770562at2"/>
<dbReference type="GO" id="GO:0043565">
    <property type="term" value="F:sequence-specific DNA binding"/>
    <property type="evidence" value="ECO:0007669"/>
    <property type="project" value="InterPro"/>
</dbReference>
<dbReference type="GO" id="GO:0006355">
    <property type="term" value="P:regulation of DNA-templated transcription"/>
    <property type="evidence" value="ECO:0007669"/>
    <property type="project" value="InterPro"/>
</dbReference>
<dbReference type="Pfam" id="PF25601">
    <property type="entry name" value="AAA_lid_14"/>
    <property type="match status" value="1"/>
</dbReference>
<dbReference type="SMART" id="SM00382">
    <property type="entry name" value="AAA"/>
    <property type="match status" value="1"/>
</dbReference>
<keyword evidence="7" id="KW-0597">Phosphoprotein</keyword>
<evidence type="ECO:0000259" key="9">
    <source>
        <dbReference type="PROSITE" id="PS50110"/>
    </source>
</evidence>
<dbReference type="SUPFAM" id="SSF52540">
    <property type="entry name" value="P-loop containing nucleoside triphosphate hydrolases"/>
    <property type="match status" value="1"/>
</dbReference>
<dbReference type="InterPro" id="IPR003593">
    <property type="entry name" value="AAA+_ATPase"/>
</dbReference>
<dbReference type="Gene3D" id="1.10.10.60">
    <property type="entry name" value="Homeodomain-like"/>
    <property type="match status" value="1"/>
</dbReference>